<evidence type="ECO:0008006" key="3">
    <source>
        <dbReference type="Google" id="ProtNLM"/>
    </source>
</evidence>
<evidence type="ECO:0000256" key="1">
    <source>
        <dbReference type="SAM" id="MobiDB-lite"/>
    </source>
</evidence>
<name>A0A7S0FK73_9DINO</name>
<dbReference type="EMBL" id="HBEG01029562">
    <property type="protein sequence ID" value="CAD8366764.1"/>
    <property type="molecule type" value="Transcribed_RNA"/>
</dbReference>
<evidence type="ECO:0000313" key="2">
    <source>
        <dbReference type="EMBL" id="CAD8366764.1"/>
    </source>
</evidence>
<feature type="compositionally biased region" description="Gly residues" evidence="1">
    <location>
        <begin position="38"/>
        <end position="52"/>
    </location>
</feature>
<accession>A0A7S0FK73</accession>
<organism evidence="2">
    <name type="scientific">Pyrodinium bahamense</name>
    <dbReference type="NCBI Taxonomy" id="73915"/>
    <lineage>
        <taxon>Eukaryota</taxon>
        <taxon>Sar</taxon>
        <taxon>Alveolata</taxon>
        <taxon>Dinophyceae</taxon>
        <taxon>Gonyaulacales</taxon>
        <taxon>Pyrocystaceae</taxon>
        <taxon>Pyrodinium</taxon>
    </lineage>
</organism>
<dbReference type="AlphaFoldDB" id="A0A7S0FK73"/>
<reference evidence="2" key="1">
    <citation type="submission" date="2021-01" db="EMBL/GenBank/DDBJ databases">
        <authorList>
            <person name="Corre E."/>
            <person name="Pelletier E."/>
            <person name="Niang G."/>
            <person name="Scheremetjew M."/>
            <person name="Finn R."/>
            <person name="Kale V."/>
            <person name="Holt S."/>
            <person name="Cochrane G."/>
            <person name="Meng A."/>
            <person name="Brown T."/>
            <person name="Cohen L."/>
        </authorList>
    </citation>
    <scope>NUCLEOTIDE SEQUENCE</scope>
    <source>
        <strain evidence="2">Pbaha01</strain>
    </source>
</reference>
<dbReference type="PANTHER" id="PTHR32026:SF10">
    <property type="entry name" value="METHYLTRANSFERASE-LIKE PROTEIN 24-RELATED"/>
    <property type="match status" value="1"/>
</dbReference>
<proteinExistence type="predicted"/>
<sequence>MALSEGVMLNTEMPGVAGAAGLEASGPGVAIAQRPATGGSGHGSSGGSGPGAMGSPAVPDPAPAPAQALALAPALGADAAAAGTSAQKAGIEEEEDIERPCTKAYHSKSSRPGRPCVPAALTPPFREDTPWRSALGRRIFRAVTGHLTKEDCDGFELHGDSTWCMRAMRATDVLGLSYGIEERDLWSEKMSNYFHMPTRLYDCFIPPRLSPPIRGSAPNGTGDGSCSPNGPHCYETRYEAYRICLGPEAKKINGRRYETLLSHLADRGPLSTHVKIDVEGTEWPVLESLLESGWDQDKIRTLEMEVHFSFAPEGLNHEWKALSEQERLERAVTVMERLLQRFVVTGSTIEVYREDWHPEKECPDSNCPEPPVHIPSLQLNQFAVSYVHRNLLGPGFVERQPLAAAPATSAPAVPAVPDVPKAPNGVALPAPGELPTQPLAPDCEFECLPNCGGSARPGKPCIRPAKIWPYKTYTHWRSELGERILKAVEGTVSEEECGGFHLVGDHVFCKKAMQRQDALALSYGIEEGDLWSEMMSNIWHVPPRLYDCFQDPRTSPPMSGKAPNATGRGNCPRDGHCYEMPYQVFRVCLGPRKATLNGHKYEPLEEHLAGRGPLSTYLKIDVEGSEWRVLEQFLSSEANIARVRTLDMEVHFGYGAESDENKGIGVQRQVQVMERLLVHFKCSGTTLENYNMGWRPWENCPEQQCDEPAVHTLGGYGIGQFAVSYVNRKLL</sequence>
<protein>
    <recommendedName>
        <fullName evidence="3">Methyltransferase domain-containing protein</fullName>
    </recommendedName>
</protein>
<gene>
    <name evidence="2" type="ORF">PBAH0796_LOCUS18063</name>
</gene>
<feature type="region of interest" description="Disordered" evidence="1">
    <location>
        <begin position="30"/>
        <end position="64"/>
    </location>
</feature>
<dbReference type="PANTHER" id="PTHR32026">
    <property type="entry name" value="METHYLTRANSFERASE-LIKE PROTEIN 24"/>
    <property type="match status" value="1"/>
</dbReference>
<feature type="region of interest" description="Disordered" evidence="1">
    <location>
        <begin position="86"/>
        <end position="125"/>
    </location>
</feature>
<dbReference type="InterPro" id="IPR026913">
    <property type="entry name" value="METTL24"/>
</dbReference>